<evidence type="ECO:0000313" key="3">
    <source>
        <dbReference type="EMBL" id="PWQ93057.1"/>
    </source>
</evidence>
<comment type="caution">
    <text evidence="3">The sequence shown here is derived from an EMBL/GenBank/DDBJ whole genome shotgun (WGS) entry which is preliminary data.</text>
</comment>
<dbReference type="RefSeq" id="WP_109839129.1">
    <property type="nucleotide sequence ID" value="NZ_QGKM01000069.1"/>
</dbReference>
<dbReference type="Pfam" id="PF17963">
    <property type="entry name" value="Big_9"/>
    <property type="match status" value="1"/>
</dbReference>
<sequence length="154" mass="17140">MSISQYKKAMFMTTLMSATFVFNVACVRAASSTSNANHVETMSSQPKPIAGRNRRRSDVHQPSMSYPRAKTDYLNVSIGTSKLRINVLANDSGLNLRLSGVNNRSAKGGRVYVKNNKILYIPPKGYEGRDSFWYTVIDRSGRRHSAKVIVCICS</sequence>
<evidence type="ECO:0000313" key="4">
    <source>
        <dbReference type="Proteomes" id="UP000245539"/>
    </source>
</evidence>
<evidence type="ECO:0000256" key="2">
    <source>
        <dbReference type="SAM" id="SignalP"/>
    </source>
</evidence>
<feature type="region of interest" description="Disordered" evidence="1">
    <location>
        <begin position="35"/>
        <end position="66"/>
    </location>
</feature>
<evidence type="ECO:0000256" key="1">
    <source>
        <dbReference type="SAM" id="MobiDB-lite"/>
    </source>
</evidence>
<dbReference type="Proteomes" id="UP000245539">
    <property type="component" value="Unassembled WGS sequence"/>
</dbReference>
<keyword evidence="4" id="KW-1185">Reference proteome</keyword>
<accession>A0A317C425</accession>
<feature type="chain" id="PRO_5016373681" evidence="2">
    <location>
        <begin position="37"/>
        <end position="154"/>
    </location>
</feature>
<keyword evidence="2" id="KW-0732">Signal</keyword>
<reference evidence="3 4" key="1">
    <citation type="submission" date="2018-05" db="EMBL/GenBank/DDBJ databases">
        <title>Leucothrix arctica sp. nov., isolated from Arctic seawater.</title>
        <authorList>
            <person name="Choi A."/>
            <person name="Baek K."/>
        </authorList>
    </citation>
    <scope>NUCLEOTIDE SEQUENCE [LARGE SCALE GENOMIC DNA]</scope>
    <source>
        <strain evidence="3 4">JCM 18388</strain>
    </source>
</reference>
<name>A0A317C425_9GAMM</name>
<feature type="compositionally biased region" description="Polar residues" evidence="1">
    <location>
        <begin position="35"/>
        <end position="46"/>
    </location>
</feature>
<protein>
    <submittedName>
        <fullName evidence="3">Uncharacterized protein</fullName>
    </submittedName>
</protein>
<organism evidence="3 4">
    <name type="scientific">Leucothrix pacifica</name>
    <dbReference type="NCBI Taxonomy" id="1247513"/>
    <lineage>
        <taxon>Bacteria</taxon>
        <taxon>Pseudomonadati</taxon>
        <taxon>Pseudomonadota</taxon>
        <taxon>Gammaproteobacteria</taxon>
        <taxon>Thiotrichales</taxon>
        <taxon>Thiotrichaceae</taxon>
        <taxon>Leucothrix</taxon>
    </lineage>
</organism>
<dbReference type="Gene3D" id="2.60.40.3440">
    <property type="match status" value="1"/>
</dbReference>
<gene>
    <name evidence="3" type="ORF">DKW60_18405</name>
</gene>
<dbReference type="AlphaFoldDB" id="A0A317C425"/>
<dbReference type="EMBL" id="QGKM01000069">
    <property type="protein sequence ID" value="PWQ93057.1"/>
    <property type="molecule type" value="Genomic_DNA"/>
</dbReference>
<dbReference type="OrthoDB" id="5720638at2"/>
<feature type="signal peptide" evidence="2">
    <location>
        <begin position="1"/>
        <end position="36"/>
    </location>
</feature>
<proteinExistence type="predicted"/>